<dbReference type="Gene3D" id="3.30.360.10">
    <property type="entry name" value="Dihydrodipicolinate Reductase, domain 2"/>
    <property type="match status" value="1"/>
</dbReference>
<evidence type="ECO:0000259" key="2">
    <source>
        <dbReference type="Pfam" id="PF22725"/>
    </source>
</evidence>
<evidence type="ECO:0000313" key="3">
    <source>
        <dbReference type="EMBL" id="HFC97454.1"/>
    </source>
</evidence>
<feature type="domain" description="Gfo/Idh/MocA-like oxidoreductase N-terminal" evidence="1">
    <location>
        <begin position="4"/>
        <end position="120"/>
    </location>
</feature>
<proteinExistence type="predicted"/>
<name>A0A7C3CRL5_9BACT</name>
<feature type="domain" description="GFO/IDH/MocA-like oxidoreductase" evidence="2">
    <location>
        <begin position="155"/>
        <end position="230"/>
    </location>
</feature>
<dbReference type="PANTHER" id="PTHR43377">
    <property type="entry name" value="BILIVERDIN REDUCTASE A"/>
    <property type="match status" value="1"/>
</dbReference>
<dbReference type="GO" id="GO:0000166">
    <property type="term" value="F:nucleotide binding"/>
    <property type="evidence" value="ECO:0007669"/>
    <property type="project" value="InterPro"/>
</dbReference>
<dbReference type="Pfam" id="PF01408">
    <property type="entry name" value="GFO_IDH_MocA"/>
    <property type="match status" value="1"/>
</dbReference>
<protein>
    <submittedName>
        <fullName evidence="3">Gfo/Idh/MocA family oxidoreductase</fullName>
    </submittedName>
</protein>
<dbReference type="InterPro" id="IPR036291">
    <property type="entry name" value="NAD(P)-bd_dom_sf"/>
</dbReference>
<dbReference type="SUPFAM" id="SSF51735">
    <property type="entry name" value="NAD(P)-binding Rossmann-fold domains"/>
    <property type="match status" value="1"/>
</dbReference>
<dbReference type="Pfam" id="PF22725">
    <property type="entry name" value="GFO_IDH_MocA_C3"/>
    <property type="match status" value="1"/>
</dbReference>
<accession>A0A7C3CRL5</accession>
<dbReference type="AlphaFoldDB" id="A0A7C3CRL5"/>
<dbReference type="InterPro" id="IPR055170">
    <property type="entry name" value="GFO_IDH_MocA-like_dom"/>
</dbReference>
<dbReference type="Proteomes" id="UP000886043">
    <property type="component" value="Unassembled WGS sequence"/>
</dbReference>
<dbReference type="SUPFAM" id="SSF55347">
    <property type="entry name" value="Glyceraldehyde-3-phosphate dehydrogenase-like, C-terminal domain"/>
    <property type="match status" value="1"/>
</dbReference>
<comment type="caution">
    <text evidence="3">The sequence shown here is derived from an EMBL/GenBank/DDBJ whole genome shotgun (WGS) entry which is preliminary data.</text>
</comment>
<evidence type="ECO:0000259" key="1">
    <source>
        <dbReference type="Pfam" id="PF01408"/>
    </source>
</evidence>
<reference evidence="3" key="1">
    <citation type="journal article" date="2020" name="mSystems">
        <title>Genome- and Community-Level Interaction Insights into Carbon Utilization and Element Cycling Functions of Hydrothermarchaeota in Hydrothermal Sediment.</title>
        <authorList>
            <person name="Zhou Z."/>
            <person name="Liu Y."/>
            <person name="Xu W."/>
            <person name="Pan J."/>
            <person name="Luo Z.H."/>
            <person name="Li M."/>
        </authorList>
    </citation>
    <scope>NUCLEOTIDE SEQUENCE [LARGE SCALE GENOMIC DNA]</scope>
    <source>
        <strain evidence="3">HyVt-483</strain>
    </source>
</reference>
<dbReference type="Gene3D" id="3.40.50.720">
    <property type="entry name" value="NAD(P)-binding Rossmann-like Domain"/>
    <property type="match status" value="1"/>
</dbReference>
<dbReference type="EMBL" id="DRMH01000035">
    <property type="protein sequence ID" value="HFC97454.1"/>
    <property type="molecule type" value="Genomic_DNA"/>
</dbReference>
<dbReference type="InterPro" id="IPR051450">
    <property type="entry name" value="Gfo/Idh/MocA_Oxidoreductases"/>
</dbReference>
<sequence length="319" mass="35920">MRRVRVAVIGIGHLGRFHVEKFARMPEAQLVGVADIVEERARQAGEKYGIFWTTDFRELLPRADALSVVTPTVTHYRIAREGLAAGKHLFVEKPLTEHPETAAELVELAEKTGVILQVGHIERFQPSVKALLQRVKHPLFVEAHRLSPFSPRALDVDVILDLMIHDLDLLLALNPGQRVKALLAAGAPVLSPRLDIASVRLVFENGLSANLTASRISLSPQRRFRVFEKGGYFSADTLNRRFFWVRMDEEGHLHPEELSFPQADPLYEELRSFVRAVLNGSPPPVSGKEGLKALELAHRIKLEIEEHLRQHRGALLEDR</sequence>
<organism evidence="3">
    <name type="scientific">Thermosulfurimonas dismutans</name>
    <dbReference type="NCBI Taxonomy" id="999894"/>
    <lineage>
        <taxon>Bacteria</taxon>
        <taxon>Pseudomonadati</taxon>
        <taxon>Thermodesulfobacteriota</taxon>
        <taxon>Thermodesulfobacteria</taxon>
        <taxon>Thermodesulfobacteriales</taxon>
        <taxon>Thermodesulfobacteriaceae</taxon>
        <taxon>Thermosulfurimonas</taxon>
    </lineage>
</organism>
<gene>
    <name evidence="3" type="ORF">ENJ40_03205</name>
</gene>
<dbReference type="PANTHER" id="PTHR43377:SF1">
    <property type="entry name" value="BILIVERDIN REDUCTASE A"/>
    <property type="match status" value="1"/>
</dbReference>
<dbReference type="InterPro" id="IPR000683">
    <property type="entry name" value="Gfo/Idh/MocA-like_OxRdtase_N"/>
</dbReference>